<dbReference type="InterPro" id="IPR015358">
    <property type="entry name" value="Tscrpt_reg_MerR_DNA-bd"/>
</dbReference>
<evidence type="ECO:0000313" key="10">
    <source>
        <dbReference type="Proteomes" id="UP000443353"/>
    </source>
</evidence>
<evidence type="ECO:0000256" key="1">
    <source>
        <dbReference type="ARBA" id="ARBA00022714"/>
    </source>
</evidence>
<dbReference type="GO" id="GO:0046872">
    <property type="term" value="F:metal ion binding"/>
    <property type="evidence" value="ECO:0007669"/>
    <property type="project" value="UniProtKB-KW"/>
</dbReference>
<sequence length="167" mass="18232">MAKIDPADIGRPLTVGEVARRADVAVSALHFYESKGLIRSVRSSGGQRRYGRDVLRRVAVIKVAQRIGIPLASISAALASLPEERTPTKADWTRLSSLWRRELDERIDQLTRLRDQLDDCIGCGCLSIEACRLRNPLDELSEQGCGPQLISASSAHDGTVHSDSGGR</sequence>
<evidence type="ECO:0000259" key="8">
    <source>
        <dbReference type="PROSITE" id="PS50937"/>
    </source>
</evidence>
<organism evidence="9 10">
    <name type="scientific">Massilia cellulosiltytica</name>
    <dbReference type="NCBI Taxonomy" id="2683234"/>
    <lineage>
        <taxon>Bacteria</taxon>
        <taxon>Pseudomonadati</taxon>
        <taxon>Pseudomonadota</taxon>
        <taxon>Betaproteobacteria</taxon>
        <taxon>Burkholderiales</taxon>
        <taxon>Oxalobacteraceae</taxon>
        <taxon>Telluria group</taxon>
        <taxon>Massilia</taxon>
    </lineage>
</organism>
<dbReference type="EMBL" id="WSES01000009">
    <property type="protein sequence ID" value="MVW63613.1"/>
    <property type="molecule type" value="Genomic_DNA"/>
</dbReference>
<evidence type="ECO:0000256" key="4">
    <source>
        <dbReference type="ARBA" id="ARBA00023014"/>
    </source>
</evidence>
<dbReference type="GO" id="GO:0003700">
    <property type="term" value="F:DNA-binding transcription factor activity"/>
    <property type="evidence" value="ECO:0007669"/>
    <property type="project" value="InterPro"/>
</dbReference>
<evidence type="ECO:0000256" key="3">
    <source>
        <dbReference type="ARBA" id="ARBA00023004"/>
    </source>
</evidence>
<dbReference type="Pfam" id="PF00376">
    <property type="entry name" value="MerR"/>
    <property type="match status" value="1"/>
</dbReference>
<dbReference type="InterPro" id="IPR009061">
    <property type="entry name" value="DNA-bd_dom_put_sf"/>
</dbReference>
<reference evidence="9 10" key="1">
    <citation type="submission" date="2019-12" db="EMBL/GenBank/DDBJ databases">
        <authorList>
            <person name="Li C."/>
            <person name="Zhao J."/>
        </authorList>
    </citation>
    <scope>NUCLEOTIDE SEQUENCE [LARGE SCALE GENOMIC DNA]</scope>
    <source>
        <strain evidence="9 10">NEAU-DD11</strain>
    </source>
</reference>
<protein>
    <submittedName>
        <fullName evidence="9">Redox-sensitive transcriptional activator SoxR</fullName>
    </submittedName>
</protein>
<dbReference type="Pfam" id="PF09278">
    <property type="entry name" value="MerR-DNA-bind"/>
    <property type="match status" value="1"/>
</dbReference>
<dbReference type="PRINTS" id="PR00040">
    <property type="entry name" value="HTHMERR"/>
</dbReference>
<dbReference type="AlphaFoldDB" id="A0A7X3G4X5"/>
<dbReference type="CDD" id="cd01110">
    <property type="entry name" value="HTH_SoxR"/>
    <property type="match status" value="1"/>
</dbReference>
<keyword evidence="1" id="KW-0001">2Fe-2S</keyword>
<keyword evidence="10" id="KW-1185">Reference proteome</keyword>
<name>A0A7X3G4X5_9BURK</name>
<dbReference type="Proteomes" id="UP000443353">
    <property type="component" value="Unassembled WGS sequence"/>
</dbReference>
<dbReference type="NCBIfam" id="TIGR01950">
    <property type="entry name" value="SoxR"/>
    <property type="match status" value="1"/>
</dbReference>
<evidence type="ECO:0000256" key="7">
    <source>
        <dbReference type="ARBA" id="ARBA00023163"/>
    </source>
</evidence>
<keyword evidence="6" id="KW-0238">DNA-binding</keyword>
<dbReference type="PROSITE" id="PS00552">
    <property type="entry name" value="HTH_MERR_1"/>
    <property type="match status" value="1"/>
</dbReference>
<gene>
    <name evidence="9" type="primary">soxR</name>
    <name evidence="9" type="ORF">GPY61_27170</name>
</gene>
<dbReference type="InterPro" id="IPR010211">
    <property type="entry name" value="Redox-sen_tscrpt-act_SoxR"/>
</dbReference>
<keyword evidence="5" id="KW-0805">Transcription regulation</keyword>
<keyword evidence="3" id="KW-0408">Iron</keyword>
<evidence type="ECO:0000256" key="6">
    <source>
        <dbReference type="ARBA" id="ARBA00023125"/>
    </source>
</evidence>
<dbReference type="InterPro" id="IPR000551">
    <property type="entry name" value="MerR-type_HTH_dom"/>
</dbReference>
<dbReference type="InterPro" id="IPR047057">
    <property type="entry name" value="MerR_fam"/>
</dbReference>
<dbReference type="GO" id="GO:0003677">
    <property type="term" value="F:DNA binding"/>
    <property type="evidence" value="ECO:0007669"/>
    <property type="project" value="UniProtKB-KW"/>
</dbReference>
<dbReference type="SMART" id="SM00422">
    <property type="entry name" value="HTH_MERR"/>
    <property type="match status" value="1"/>
</dbReference>
<proteinExistence type="predicted"/>
<evidence type="ECO:0000313" key="9">
    <source>
        <dbReference type="EMBL" id="MVW63613.1"/>
    </source>
</evidence>
<comment type="caution">
    <text evidence="9">The sequence shown here is derived from an EMBL/GenBank/DDBJ whole genome shotgun (WGS) entry which is preliminary data.</text>
</comment>
<dbReference type="PANTHER" id="PTHR30204:SF0">
    <property type="entry name" value="REDOX-SENSITIVE TRANSCRIPTIONAL ACTIVATOR SOXR"/>
    <property type="match status" value="1"/>
</dbReference>
<dbReference type="Gene3D" id="1.10.1660.10">
    <property type="match status" value="1"/>
</dbReference>
<dbReference type="GO" id="GO:0006979">
    <property type="term" value="P:response to oxidative stress"/>
    <property type="evidence" value="ECO:0007669"/>
    <property type="project" value="InterPro"/>
</dbReference>
<keyword evidence="7" id="KW-0804">Transcription</keyword>
<accession>A0A7X3G4X5</accession>
<dbReference type="SUPFAM" id="SSF46955">
    <property type="entry name" value="Putative DNA-binding domain"/>
    <property type="match status" value="1"/>
</dbReference>
<dbReference type="PROSITE" id="PS50937">
    <property type="entry name" value="HTH_MERR_2"/>
    <property type="match status" value="1"/>
</dbReference>
<dbReference type="RefSeq" id="WP_056133016.1">
    <property type="nucleotide sequence ID" value="NZ_WSES01000009.1"/>
</dbReference>
<evidence type="ECO:0000256" key="5">
    <source>
        <dbReference type="ARBA" id="ARBA00023015"/>
    </source>
</evidence>
<feature type="domain" description="HTH merR-type" evidence="8">
    <location>
        <begin position="12"/>
        <end position="80"/>
    </location>
</feature>
<keyword evidence="2" id="KW-0479">Metal-binding</keyword>
<keyword evidence="4" id="KW-0411">Iron-sulfur</keyword>
<evidence type="ECO:0000256" key="2">
    <source>
        <dbReference type="ARBA" id="ARBA00022723"/>
    </source>
</evidence>
<dbReference type="PANTHER" id="PTHR30204">
    <property type="entry name" value="REDOX-CYCLING DRUG-SENSING TRANSCRIPTIONAL ACTIVATOR SOXR"/>
    <property type="match status" value="1"/>
</dbReference>
<dbReference type="GO" id="GO:0051537">
    <property type="term" value="F:2 iron, 2 sulfur cluster binding"/>
    <property type="evidence" value="ECO:0007669"/>
    <property type="project" value="UniProtKB-KW"/>
</dbReference>